<proteinExistence type="predicted"/>
<organism evidence="1 2">
    <name type="scientific">Dipteronia sinensis</name>
    <dbReference type="NCBI Taxonomy" id="43782"/>
    <lineage>
        <taxon>Eukaryota</taxon>
        <taxon>Viridiplantae</taxon>
        <taxon>Streptophyta</taxon>
        <taxon>Embryophyta</taxon>
        <taxon>Tracheophyta</taxon>
        <taxon>Spermatophyta</taxon>
        <taxon>Magnoliopsida</taxon>
        <taxon>eudicotyledons</taxon>
        <taxon>Gunneridae</taxon>
        <taxon>Pentapetalae</taxon>
        <taxon>rosids</taxon>
        <taxon>malvids</taxon>
        <taxon>Sapindales</taxon>
        <taxon>Sapindaceae</taxon>
        <taxon>Hippocastanoideae</taxon>
        <taxon>Acereae</taxon>
        <taxon>Dipteronia</taxon>
    </lineage>
</organism>
<keyword evidence="2" id="KW-1185">Reference proteome</keyword>
<protein>
    <submittedName>
        <fullName evidence="1">Uncharacterized protein</fullName>
    </submittedName>
</protein>
<dbReference type="Proteomes" id="UP001281410">
    <property type="component" value="Unassembled WGS sequence"/>
</dbReference>
<accession>A0AAD9ZM63</accession>
<evidence type="ECO:0000313" key="1">
    <source>
        <dbReference type="EMBL" id="KAK3184586.1"/>
    </source>
</evidence>
<dbReference type="EMBL" id="JANJYJ010000010">
    <property type="protein sequence ID" value="KAK3184586.1"/>
    <property type="molecule type" value="Genomic_DNA"/>
</dbReference>
<gene>
    <name evidence="1" type="ORF">Dsin_031872</name>
</gene>
<name>A0AAD9ZM63_9ROSI</name>
<sequence>MQRRVKQVQRHFVVNETPKRFDIFHMTVHSIWLRRLNVQIKDFEHFFFKEALIVLLKKGRGIMDAELLSINNKLSCGGGSGGISRDCRLHGGGGGMGVALWQWKRKKHHHPFGGRYC</sequence>
<reference evidence="1" key="1">
    <citation type="journal article" date="2023" name="Plant J.">
        <title>Genome sequences and population genomics provide insights into the demographic history, inbreeding, and mutation load of two 'living fossil' tree species of Dipteronia.</title>
        <authorList>
            <person name="Feng Y."/>
            <person name="Comes H.P."/>
            <person name="Chen J."/>
            <person name="Zhu S."/>
            <person name="Lu R."/>
            <person name="Zhang X."/>
            <person name="Li P."/>
            <person name="Qiu J."/>
            <person name="Olsen K.M."/>
            <person name="Qiu Y."/>
        </authorList>
    </citation>
    <scope>NUCLEOTIDE SEQUENCE</scope>
    <source>
        <strain evidence="1">NBL</strain>
    </source>
</reference>
<dbReference type="AlphaFoldDB" id="A0AAD9ZM63"/>
<comment type="caution">
    <text evidence="1">The sequence shown here is derived from an EMBL/GenBank/DDBJ whole genome shotgun (WGS) entry which is preliminary data.</text>
</comment>
<evidence type="ECO:0000313" key="2">
    <source>
        <dbReference type="Proteomes" id="UP001281410"/>
    </source>
</evidence>